<comment type="caution">
    <text evidence="2">The sequence shown here is derived from an EMBL/GenBank/DDBJ whole genome shotgun (WGS) entry which is preliminary data.</text>
</comment>
<protein>
    <submittedName>
        <fullName evidence="2">Uncharacterized protein</fullName>
    </submittedName>
</protein>
<sequence length="154" mass="16164">MRRRLRPMASNTNELVEMVEREGELEARRVVAMGATLARAAGWDAEPVLKRTWGPKDCAWPRKPTKFRQTWYSSAPGARRDASGAGQRGRHGAAPLPATGGRGAQSDAGSRVRRAAEGADGGGMGRLGRLGNGVGGGQTPVPGPGGGAGVRRRR</sequence>
<organism evidence="2 3">
    <name type="scientific">Mycobacterium ulcerans str. Harvey</name>
    <dbReference type="NCBI Taxonomy" id="1299332"/>
    <lineage>
        <taxon>Bacteria</taxon>
        <taxon>Bacillati</taxon>
        <taxon>Actinomycetota</taxon>
        <taxon>Actinomycetes</taxon>
        <taxon>Mycobacteriales</taxon>
        <taxon>Mycobacteriaceae</taxon>
        <taxon>Mycobacterium</taxon>
        <taxon>Mycobacterium ulcerans group</taxon>
    </lineage>
</organism>
<keyword evidence="3" id="KW-1185">Reference proteome</keyword>
<feature type="compositionally biased region" description="Gly residues" evidence="1">
    <location>
        <begin position="119"/>
        <end position="154"/>
    </location>
</feature>
<evidence type="ECO:0000313" key="2">
    <source>
        <dbReference type="EMBL" id="EUA92517.1"/>
    </source>
</evidence>
<name>A0ABN0R600_MYCUL</name>
<evidence type="ECO:0000313" key="3">
    <source>
        <dbReference type="Proteomes" id="UP000020681"/>
    </source>
</evidence>
<evidence type="ECO:0000256" key="1">
    <source>
        <dbReference type="SAM" id="MobiDB-lite"/>
    </source>
</evidence>
<accession>A0ABN0R600</accession>
<feature type="region of interest" description="Disordered" evidence="1">
    <location>
        <begin position="69"/>
        <end position="154"/>
    </location>
</feature>
<reference evidence="2 3" key="1">
    <citation type="submission" date="2014-01" db="EMBL/GenBank/DDBJ databases">
        <authorList>
            <person name="Dobos K."/>
            <person name="Lenaerts A."/>
            <person name="Ordway D."/>
            <person name="DeGroote M.A."/>
            <person name="Parker T."/>
            <person name="Sizemore C."/>
            <person name="Tallon L.J."/>
            <person name="Sadzewicz L.K."/>
            <person name="Sengamalay N."/>
            <person name="Fraser C.M."/>
            <person name="Hine E."/>
            <person name="Shefchek K.A."/>
            <person name="Das S.P."/>
            <person name="Tettelin H."/>
        </authorList>
    </citation>
    <scope>NUCLEOTIDE SEQUENCE [LARGE SCALE GENOMIC DNA]</scope>
    <source>
        <strain evidence="2 3">Harvey</strain>
    </source>
</reference>
<proteinExistence type="predicted"/>
<dbReference type="Proteomes" id="UP000020681">
    <property type="component" value="Unassembled WGS sequence"/>
</dbReference>
<dbReference type="EMBL" id="JAOL01000076">
    <property type="protein sequence ID" value="EUA92517.1"/>
    <property type="molecule type" value="Genomic_DNA"/>
</dbReference>
<gene>
    <name evidence="2" type="ORF">I551_1017</name>
</gene>